<proteinExistence type="predicted"/>
<evidence type="ECO:0000256" key="2">
    <source>
        <dbReference type="ARBA" id="ARBA00022737"/>
    </source>
</evidence>
<evidence type="ECO:0000313" key="8">
    <source>
        <dbReference type="EMBL" id="CAH0549833.1"/>
    </source>
</evidence>
<feature type="region of interest" description="Disordered" evidence="6">
    <location>
        <begin position="113"/>
        <end position="133"/>
    </location>
</feature>
<evidence type="ECO:0000256" key="4">
    <source>
        <dbReference type="ARBA" id="ARBA00022833"/>
    </source>
</evidence>
<dbReference type="EMBL" id="OV121142">
    <property type="protein sequence ID" value="CAH0549833.1"/>
    <property type="molecule type" value="Genomic_DNA"/>
</dbReference>
<keyword evidence="2" id="KW-0677">Repeat</keyword>
<dbReference type="Gene3D" id="3.30.160.60">
    <property type="entry name" value="Classic Zinc Finger"/>
    <property type="match status" value="1"/>
</dbReference>
<keyword evidence="3 5" id="KW-0863">Zinc-finger</keyword>
<reference evidence="8" key="1">
    <citation type="submission" date="2021-12" db="EMBL/GenBank/DDBJ databases">
        <authorList>
            <person name="King R."/>
        </authorList>
    </citation>
    <scope>NUCLEOTIDE SEQUENCE</scope>
</reference>
<dbReference type="PROSITE" id="PS50157">
    <property type="entry name" value="ZINC_FINGER_C2H2_2"/>
    <property type="match status" value="2"/>
</dbReference>
<dbReference type="PANTHER" id="PTHR24379">
    <property type="entry name" value="KRAB AND ZINC FINGER DOMAIN-CONTAINING"/>
    <property type="match status" value="1"/>
</dbReference>
<dbReference type="SMART" id="SM00355">
    <property type="entry name" value="ZnF_C2H2"/>
    <property type="match status" value="2"/>
</dbReference>
<name>A0A9P0AWA8_BRAAE</name>
<evidence type="ECO:0000256" key="1">
    <source>
        <dbReference type="ARBA" id="ARBA00022723"/>
    </source>
</evidence>
<feature type="region of interest" description="Disordered" evidence="6">
    <location>
        <begin position="50"/>
        <end position="74"/>
    </location>
</feature>
<evidence type="ECO:0000256" key="5">
    <source>
        <dbReference type="PROSITE-ProRule" id="PRU00042"/>
    </source>
</evidence>
<dbReference type="PANTHER" id="PTHR24379:SF121">
    <property type="entry name" value="C2H2-TYPE DOMAIN-CONTAINING PROTEIN"/>
    <property type="match status" value="1"/>
</dbReference>
<evidence type="ECO:0000313" key="9">
    <source>
        <dbReference type="Proteomes" id="UP001154078"/>
    </source>
</evidence>
<dbReference type="InterPro" id="IPR013087">
    <property type="entry name" value="Znf_C2H2_type"/>
</dbReference>
<sequence length="318" mass="36994">MEQMVVKKELIDDFECNISINNDKPSTFADQEMPLTSGIAVKQEIKEALDDSDHYDELGVKEKSETSTNEKDDFTRAKQAELKFKSKDEVLVNKGITLPQRYLNIPAHNFGSKIPDSHEKSGNYNDESKDFSSNIKEEERASDFFQHNKNEEKDEDEVMFEPKIEMEYHGVEYYESGTNSEVVNKDIQAIIGLTKAGKEIGNTPESRNGRVEDIVDCVYECTHCLVQFFDKEIGLKHEKKCSKPNVRADKVKLFECELCSKKYPTKKVLFDHKKYVHRRDELEKFKCDQCHYETAQKGGFNRHLRMHNRKNFLKCNFC</sequence>
<evidence type="ECO:0000256" key="3">
    <source>
        <dbReference type="ARBA" id="ARBA00022771"/>
    </source>
</evidence>
<keyword evidence="1" id="KW-0479">Metal-binding</keyword>
<feature type="domain" description="C2H2-type" evidence="7">
    <location>
        <begin position="285"/>
        <end position="312"/>
    </location>
</feature>
<accession>A0A9P0AWA8</accession>
<dbReference type="OrthoDB" id="3561125at2759"/>
<dbReference type="PROSITE" id="PS00028">
    <property type="entry name" value="ZINC_FINGER_C2H2_1"/>
    <property type="match status" value="1"/>
</dbReference>
<keyword evidence="9" id="KW-1185">Reference proteome</keyword>
<dbReference type="AlphaFoldDB" id="A0A9P0AWA8"/>
<feature type="domain" description="C2H2-type" evidence="7">
    <location>
        <begin position="254"/>
        <end position="282"/>
    </location>
</feature>
<dbReference type="Proteomes" id="UP001154078">
    <property type="component" value="Chromosome 11"/>
</dbReference>
<evidence type="ECO:0000256" key="6">
    <source>
        <dbReference type="SAM" id="MobiDB-lite"/>
    </source>
</evidence>
<dbReference type="GO" id="GO:0008270">
    <property type="term" value="F:zinc ion binding"/>
    <property type="evidence" value="ECO:0007669"/>
    <property type="project" value="UniProtKB-KW"/>
</dbReference>
<gene>
    <name evidence="8" type="ORF">MELIAE_LOCUS2847</name>
</gene>
<evidence type="ECO:0000259" key="7">
    <source>
        <dbReference type="PROSITE" id="PS50157"/>
    </source>
</evidence>
<feature type="compositionally biased region" description="Basic and acidic residues" evidence="6">
    <location>
        <begin position="115"/>
        <end position="133"/>
    </location>
</feature>
<keyword evidence="4" id="KW-0862">Zinc</keyword>
<organism evidence="8 9">
    <name type="scientific">Brassicogethes aeneus</name>
    <name type="common">Rape pollen beetle</name>
    <name type="synonym">Meligethes aeneus</name>
    <dbReference type="NCBI Taxonomy" id="1431903"/>
    <lineage>
        <taxon>Eukaryota</taxon>
        <taxon>Metazoa</taxon>
        <taxon>Ecdysozoa</taxon>
        <taxon>Arthropoda</taxon>
        <taxon>Hexapoda</taxon>
        <taxon>Insecta</taxon>
        <taxon>Pterygota</taxon>
        <taxon>Neoptera</taxon>
        <taxon>Endopterygota</taxon>
        <taxon>Coleoptera</taxon>
        <taxon>Polyphaga</taxon>
        <taxon>Cucujiformia</taxon>
        <taxon>Nitidulidae</taxon>
        <taxon>Meligethinae</taxon>
        <taxon>Brassicogethes</taxon>
    </lineage>
</organism>
<protein>
    <recommendedName>
        <fullName evidence="7">C2H2-type domain-containing protein</fullName>
    </recommendedName>
</protein>